<evidence type="ECO:0000259" key="4">
    <source>
        <dbReference type="Pfam" id="PF25137"/>
    </source>
</evidence>
<dbReference type="Gene3D" id="1.20.1090.10">
    <property type="entry name" value="Dehydroquinate synthase-like - alpha domain"/>
    <property type="match status" value="1"/>
</dbReference>
<dbReference type="PANTHER" id="PTHR11496:SF102">
    <property type="entry name" value="ALCOHOL DEHYDROGENASE 4"/>
    <property type="match status" value="1"/>
</dbReference>
<evidence type="ECO:0000259" key="3">
    <source>
        <dbReference type="Pfam" id="PF00465"/>
    </source>
</evidence>
<sequence>MWSGAGSVSCLAEVLDVCGATRALLIITPSAGRDTSLISRLTELSGQRIVEVFDAVEPHTPYRVALAAADAARSARADCVISLGGGSTIDTARLVSLCVGENILTEAQLYEFRAQRSEQGPIFPAAAAHTLPHIAIPTTLSSAEFGDGGALTNPTTGNKDLFAGPPMAATAVILDSELAAATPATAWVMTGMRTLDHAIETVLSDRSSLFSDSLSCAAITALVRVLPATLANPNDVQLRSDAQLASWQSYFGVSNGTLGLSHAIGHQLGARLGLAHGLSSCVTLPKVVKFLAPRTGDKIRSILRACGIADSGVSSPDLGDTLAELLTALISGLGLPLTLTAAGMVIDDSDVSAIVDGIFLDFLVDGIPGGIPTREEMTDLVRSVI</sequence>
<dbReference type="EMBL" id="CAFBMB010000031">
    <property type="protein sequence ID" value="CAB4894228.1"/>
    <property type="molecule type" value="Genomic_DNA"/>
</dbReference>
<dbReference type="PANTHER" id="PTHR11496">
    <property type="entry name" value="ALCOHOL DEHYDROGENASE"/>
    <property type="match status" value="1"/>
</dbReference>
<dbReference type="AlphaFoldDB" id="A0A6J7FJT7"/>
<dbReference type="Gene3D" id="3.40.50.1970">
    <property type="match status" value="1"/>
</dbReference>
<dbReference type="SUPFAM" id="SSF56796">
    <property type="entry name" value="Dehydroquinate synthase-like"/>
    <property type="match status" value="1"/>
</dbReference>
<comment type="similarity">
    <text evidence="1">Belongs to the iron-containing alcohol dehydrogenase family.</text>
</comment>
<evidence type="ECO:0000256" key="2">
    <source>
        <dbReference type="ARBA" id="ARBA00023002"/>
    </source>
</evidence>
<dbReference type="Pfam" id="PF00465">
    <property type="entry name" value="Fe-ADH"/>
    <property type="match status" value="1"/>
</dbReference>
<gene>
    <name evidence="5" type="ORF">UFOPK3516_00595</name>
</gene>
<dbReference type="InterPro" id="IPR039697">
    <property type="entry name" value="Alcohol_dehydrogenase_Fe"/>
</dbReference>
<keyword evidence="2" id="KW-0560">Oxidoreductase</keyword>
<reference evidence="5" key="1">
    <citation type="submission" date="2020-05" db="EMBL/GenBank/DDBJ databases">
        <authorList>
            <person name="Chiriac C."/>
            <person name="Salcher M."/>
            <person name="Ghai R."/>
            <person name="Kavagutti S V."/>
        </authorList>
    </citation>
    <scope>NUCLEOTIDE SEQUENCE</scope>
</reference>
<evidence type="ECO:0000313" key="5">
    <source>
        <dbReference type="EMBL" id="CAB4894228.1"/>
    </source>
</evidence>
<dbReference type="GO" id="GO:0004022">
    <property type="term" value="F:alcohol dehydrogenase (NAD+) activity"/>
    <property type="evidence" value="ECO:0007669"/>
    <property type="project" value="TreeGrafter"/>
</dbReference>
<dbReference type="InterPro" id="IPR056798">
    <property type="entry name" value="ADH_Fe_C"/>
</dbReference>
<name>A0A6J7FJT7_9ZZZZ</name>
<proteinExistence type="inferred from homology"/>
<dbReference type="InterPro" id="IPR001670">
    <property type="entry name" value="ADH_Fe/GldA"/>
</dbReference>
<organism evidence="5">
    <name type="scientific">freshwater metagenome</name>
    <dbReference type="NCBI Taxonomy" id="449393"/>
    <lineage>
        <taxon>unclassified sequences</taxon>
        <taxon>metagenomes</taxon>
        <taxon>ecological metagenomes</taxon>
    </lineage>
</organism>
<protein>
    <submittedName>
        <fullName evidence="5">Unannotated protein</fullName>
    </submittedName>
</protein>
<dbReference type="GO" id="GO:0046872">
    <property type="term" value="F:metal ion binding"/>
    <property type="evidence" value="ECO:0007669"/>
    <property type="project" value="InterPro"/>
</dbReference>
<feature type="domain" description="Alcohol dehydrogenase iron-type/glycerol dehydrogenase GldA" evidence="3">
    <location>
        <begin position="3"/>
        <end position="175"/>
    </location>
</feature>
<accession>A0A6J7FJT7</accession>
<evidence type="ECO:0000256" key="1">
    <source>
        <dbReference type="ARBA" id="ARBA00007358"/>
    </source>
</evidence>
<dbReference type="Pfam" id="PF25137">
    <property type="entry name" value="ADH_Fe_C"/>
    <property type="match status" value="1"/>
</dbReference>
<feature type="domain" description="Fe-containing alcohol dehydrogenase-like C-terminal" evidence="4">
    <location>
        <begin position="188"/>
        <end position="368"/>
    </location>
</feature>